<dbReference type="Pfam" id="PF13602">
    <property type="entry name" value="ADH_zinc_N_2"/>
    <property type="match status" value="1"/>
</dbReference>
<dbReference type="SMART" id="SM00829">
    <property type="entry name" value="PKS_ER"/>
    <property type="match status" value="1"/>
</dbReference>
<dbReference type="InterPro" id="IPR036291">
    <property type="entry name" value="NAD(P)-bd_dom_sf"/>
</dbReference>
<name>A0A6G1GPI2_9PEZI</name>
<dbReference type="SUPFAM" id="SSF50129">
    <property type="entry name" value="GroES-like"/>
    <property type="match status" value="1"/>
</dbReference>
<organism evidence="3 4">
    <name type="scientific">Aulographum hederae CBS 113979</name>
    <dbReference type="NCBI Taxonomy" id="1176131"/>
    <lineage>
        <taxon>Eukaryota</taxon>
        <taxon>Fungi</taxon>
        <taxon>Dikarya</taxon>
        <taxon>Ascomycota</taxon>
        <taxon>Pezizomycotina</taxon>
        <taxon>Dothideomycetes</taxon>
        <taxon>Pleosporomycetidae</taxon>
        <taxon>Aulographales</taxon>
        <taxon>Aulographaceae</taxon>
    </lineage>
</organism>
<dbReference type="SUPFAM" id="SSF51735">
    <property type="entry name" value="NAD(P)-binding Rossmann-fold domains"/>
    <property type="match status" value="1"/>
</dbReference>
<feature type="region of interest" description="Disordered" evidence="1">
    <location>
        <begin position="195"/>
        <end position="219"/>
    </location>
</feature>
<dbReference type="Gene3D" id="3.90.180.10">
    <property type="entry name" value="Medium-chain alcohol dehydrogenases, catalytic domain"/>
    <property type="match status" value="2"/>
</dbReference>
<feature type="domain" description="Enoyl reductase (ER)" evidence="2">
    <location>
        <begin position="22"/>
        <end position="396"/>
    </location>
</feature>
<feature type="region of interest" description="Disordered" evidence="1">
    <location>
        <begin position="86"/>
        <end position="118"/>
    </location>
</feature>
<dbReference type="OrthoDB" id="3509362at2759"/>
<evidence type="ECO:0000259" key="2">
    <source>
        <dbReference type="SMART" id="SM00829"/>
    </source>
</evidence>
<protein>
    <submittedName>
        <fullName evidence="3">NAD(P)-binding protein</fullName>
    </submittedName>
</protein>
<evidence type="ECO:0000313" key="4">
    <source>
        <dbReference type="Proteomes" id="UP000800041"/>
    </source>
</evidence>
<feature type="region of interest" description="Disordered" evidence="1">
    <location>
        <begin position="1"/>
        <end position="34"/>
    </location>
</feature>
<dbReference type="AlphaFoldDB" id="A0A6G1GPI2"/>
<dbReference type="PANTHER" id="PTHR43482">
    <property type="entry name" value="PROTEIN AST1-RELATED"/>
    <property type="match status" value="1"/>
</dbReference>
<dbReference type="CDD" id="cd05289">
    <property type="entry name" value="MDR_like_2"/>
    <property type="match status" value="1"/>
</dbReference>
<dbReference type="InterPro" id="IPR052585">
    <property type="entry name" value="Lipid_raft_assoc_Zn_ADH"/>
</dbReference>
<feature type="compositionally biased region" description="Low complexity" evidence="1">
    <location>
        <begin position="107"/>
        <end position="116"/>
    </location>
</feature>
<reference evidence="3" key="1">
    <citation type="journal article" date="2020" name="Stud. Mycol.">
        <title>101 Dothideomycetes genomes: a test case for predicting lifestyles and emergence of pathogens.</title>
        <authorList>
            <person name="Haridas S."/>
            <person name="Albert R."/>
            <person name="Binder M."/>
            <person name="Bloem J."/>
            <person name="Labutti K."/>
            <person name="Salamov A."/>
            <person name="Andreopoulos B."/>
            <person name="Baker S."/>
            <person name="Barry K."/>
            <person name="Bills G."/>
            <person name="Bluhm B."/>
            <person name="Cannon C."/>
            <person name="Castanera R."/>
            <person name="Culley D."/>
            <person name="Daum C."/>
            <person name="Ezra D."/>
            <person name="Gonzalez J."/>
            <person name="Henrissat B."/>
            <person name="Kuo A."/>
            <person name="Liang C."/>
            <person name="Lipzen A."/>
            <person name="Lutzoni F."/>
            <person name="Magnuson J."/>
            <person name="Mondo S."/>
            <person name="Nolan M."/>
            <person name="Ohm R."/>
            <person name="Pangilinan J."/>
            <person name="Park H.-J."/>
            <person name="Ramirez L."/>
            <person name="Alfaro M."/>
            <person name="Sun H."/>
            <person name="Tritt A."/>
            <person name="Yoshinaga Y."/>
            <person name="Zwiers L.-H."/>
            <person name="Turgeon B."/>
            <person name="Goodwin S."/>
            <person name="Spatafora J."/>
            <person name="Crous P."/>
            <person name="Grigoriev I."/>
        </authorList>
    </citation>
    <scope>NUCLEOTIDE SEQUENCE</scope>
    <source>
        <strain evidence="3">CBS 113979</strain>
    </source>
</reference>
<dbReference type="PANTHER" id="PTHR43482:SF4">
    <property type="entry name" value="ALCOHOL DEHYDROGENASE, PUTATIVE (AFU_ORTHOLOGUE AFUA_7G06260)-RELATED"/>
    <property type="match status" value="1"/>
</dbReference>
<dbReference type="InterPro" id="IPR011032">
    <property type="entry name" value="GroES-like_sf"/>
</dbReference>
<feature type="compositionally biased region" description="Polar residues" evidence="1">
    <location>
        <begin position="89"/>
        <end position="101"/>
    </location>
</feature>
<dbReference type="InterPro" id="IPR020843">
    <property type="entry name" value="ER"/>
</dbReference>
<dbReference type="Proteomes" id="UP000800041">
    <property type="component" value="Unassembled WGS sequence"/>
</dbReference>
<dbReference type="Gene3D" id="3.40.50.720">
    <property type="entry name" value="NAD(P)-binding Rossmann-like Domain"/>
    <property type="match status" value="1"/>
</dbReference>
<gene>
    <name evidence="3" type="ORF">K402DRAFT_424400</name>
</gene>
<feature type="compositionally biased region" description="Pro residues" evidence="1">
    <location>
        <begin position="8"/>
        <end position="24"/>
    </location>
</feature>
<evidence type="ECO:0000313" key="3">
    <source>
        <dbReference type="EMBL" id="KAF1982648.1"/>
    </source>
</evidence>
<keyword evidence="4" id="KW-1185">Reference proteome</keyword>
<sequence length="398" mass="42603">MRAIRLHPAPPPQPPYSPSNPAPPSSLHLDSNLPIPVPSEAGDLLVRLHATAVIRDELAWPETYEEEYTTPGHDFSGVVVEVYQEGKSQDQNSISNSNFTPVPTPASSTSLSGSSSPFKPGDQVFGMLHPSHPSAWSEYLLVKSSDAVAKKPSGMSWEEAAAVPLSALTAWQALFGRAGVEVPDLEGLEGLEALGLGRDGKRGDGEGKGEKETKETKEKGKKILITGATGGVGLYLIQLAHLSNNHVTALTSTPSKNSDFLLTLGADEVISPPTLSSLAQENVYDIIIDTIGGDVLKKSWTSIKPSGTLISIDSSSYDFTDRHPATLPAAARKKEEGVKAVWFIVEADRADLERVGEVVERGLLRVFVGRRFGLEGARGAYELAGRRAEERGRVVLVV</sequence>
<proteinExistence type="predicted"/>
<evidence type="ECO:0000256" key="1">
    <source>
        <dbReference type="SAM" id="MobiDB-lite"/>
    </source>
</evidence>
<feature type="compositionally biased region" description="Basic and acidic residues" evidence="1">
    <location>
        <begin position="198"/>
        <end position="218"/>
    </location>
</feature>
<dbReference type="EMBL" id="ML977182">
    <property type="protein sequence ID" value="KAF1982648.1"/>
    <property type="molecule type" value="Genomic_DNA"/>
</dbReference>
<dbReference type="GO" id="GO:0016491">
    <property type="term" value="F:oxidoreductase activity"/>
    <property type="evidence" value="ECO:0007669"/>
    <property type="project" value="InterPro"/>
</dbReference>
<accession>A0A6G1GPI2</accession>